<dbReference type="RefSeq" id="WP_091830721.1">
    <property type="nucleotide sequence ID" value="NZ_FNZK01000006.1"/>
</dbReference>
<dbReference type="PROSITE" id="PS50893">
    <property type="entry name" value="ABC_TRANSPORTER_2"/>
    <property type="match status" value="1"/>
</dbReference>
<dbReference type="InterPro" id="IPR003593">
    <property type="entry name" value="AAA+_ATPase"/>
</dbReference>
<keyword evidence="2 8" id="KW-0813">Transport</keyword>
<dbReference type="EC" id="7.-.-.-" evidence="8"/>
<dbReference type="GO" id="GO:0005524">
    <property type="term" value="F:ATP binding"/>
    <property type="evidence" value="ECO:0007669"/>
    <property type="project" value="UniProtKB-UniRule"/>
</dbReference>
<organism evidence="10 11">
    <name type="scientific">Propionispira arboris</name>
    <dbReference type="NCBI Taxonomy" id="84035"/>
    <lineage>
        <taxon>Bacteria</taxon>
        <taxon>Bacillati</taxon>
        <taxon>Bacillota</taxon>
        <taxon>Negativicutes</taxon>
        <taxon>Selenomonadales</taxon>
        <taxon>Selenomonadaceae</taxon>
        <taxon>Propionispira</taxon>
    </lineage>
</organism>
<keyword evidence="11" id="KW-1185">Reference proteome</keyword>
<keyword evidence="4 8" id="KW-0547">Nucleotide-binding</keyword>
<comment type="subunit">
    <text evidence="8">Forms a stable energy-coupling factor (ECF) transporter complex composed of 2 membrane-embedded substrate-binding proteins (S component), 2 ATP-binding proteins (A component) and 2 transmembrane proteins (T component).</text>
</comment>
<dbReference type="GO" id="GO:0043190">
    <property type="term" value="C:ATP-binding cassette (ABC) transporter complex"/>
    <property type="evidence" value="ECO:0007669"/>
    <property type="project" value="TreeGrafter"/>
</dbReference>
<keyword evidence="6" id="KW-1278">Translocase</keyword>
<dbReference type="InterPro" id="IPR027417">
    <property type="entry name" value="P-loop_NTPase"/>
</dbReference>
<evidence type="ECO:0000313" key="10">
    <source>
        <dbReference type="EMBL" id="SEJ36492.1"/>
    </source>
</evidence>
<evidence type="ECO:0000313" key="11">
    <source>
        <dbReference type="Proteomes" id="UP000199662"/>
    </source>
</evidence>
<evidence type="ECO:0000256" key="7">
    <source>
        <dbReference type="ARBA" id="ARBA00023136"/>
    </source>
</evidence>
<dbReference type="CDD" id="cd03225">
    <property type="entry name" value="ABC_cobalt_CbiO_domain1"/>
    <property type="match status" value="1"/>
</dbReference>
<evidence type="ECO:0000256" key="3">
    <source>
        <dbReference type="ARBA" id="ARBA00022475"/>
    </source>
</evidence>
<evidence type="ECO:0000256" key="8">
    <source>
        <dbReference type="RuleBase" id="RU365104"/>
    </source>
</evidence>
<comment type="function">
    <text evidence="8">ATP-binding (A) component of a common energy-coupling factor (ECF) ABC-transporter complex.</text>
</comment>
<evidence type="ECO:0000259" key="9">
    <source>
        <dbReference type="PROSITE" id="PS50893"/>
    </source>
</evidence>
<keyword evidence="7 8" id="KW-0472">Membrane</keyword>
<protein>
    <recommendedName>
        <fullName evidence="8">Energy-coupling factor transporter ATP-binding protein EcfA2</fullName>
        <ecNumber evidence="8">7.-.-.-</ecNumber>
    </recommendedName>
</protein>
<keyword evidence="3 8" id="KW-1003">Cell membrane</keyword>
<dbReference type="STRING" id="84035.SAMN05660742_106125"/>
<name>A0A1H6YGY6_9FIRM</name>
<accession>A0A1H6YGY6</accession>
<keyword evidence="5 8" id="KW-0067">ATP-binding</keyword>
<dbReference type="InterPro" id="IPR017871">
    <property type="entry name" value="ABC_transporter-like_CS"/>
</dbReference>
<dbReference type="InterPro" id="IPR030946">
    <property type="entry name" value="EcfA2"/>
</dbReference>
<sequence>MSIEVKNITYTYMAKTPFERVALKNIDLTIEQGEFVAIIGHTGSGKSTLVQHLNALLTPTIGSVLVDGNDINTKNEAAKTARRKVGMVFQYPEHQLFEETVYEDIAFGPHNMGLSEELVENHVKKAMEFVNLDFAEYKDRSPFQLSGGQMRRVAIAGVIALNPQYLILDEPTAGLDPVGRKDLFKKIQQIHKKEKIAIVLVSHNMDDVAALADRIIVMNHGEITIDAKPKQAFSQIEKITEAGLAVPHMTALLEQLKQKGLAVDTTPLTLSAGVDSILAAIRRRK</sequence>
<dbReference type="InterPro" id="IPR003439">
    <property type="entry name" value="ABC_transporter-like_ATP-bd"/>
</dbReference>
<dbReference type="NCBIfam" id="NF010158">
    <property type="entry name" value="PRK13637.1"/>
    <property type="match status" value="1"/>
</dbReference>
<dbReference type="GO" id="GO:0042626">
    <property type="term" value="F:ATPase-coupled transmembrane transporter activity"/>
    <property type="evidence" value="ECO:0007669"/>
    <property type="project" value="TreeGrafter"/>
</dbReference>
<reference evidence="10 11" key="1">
    <citation type="submission" date="2016-10" db="EMBL/GenBank/DDBJ databases">
        <authorList>
            <person name="de Groot N.N."/>
        </authorList>
    </citation>
    <scope>NUCLEOTIDE SEQUENCE [LARGE SCALE GENOMIC DNA]</scope>
    <source>
        <strain evidence="10 11">DSM 2179</strain>
    </source>
</reference>
<evidence type="ECO:0000256" key="2">
    <source>
        <dbReference type="ARBA" id="ARBA00022448"/>
    </source>
</evidence>
<comment type="similarity">
    <text evidence="8">Belongs to the ABC transporter superfamily. Energy-coupling factor EcfA family.</text>
</comment>
<dbReference type="PANTHER" id="PTHR43553">
    <property type="entry name" value="HEAVY METAL TRANSPORTER"/>
    <property type="match status" value="1"/>
</dbReference>
<proteinExistence type="inferred from homology"/>
<dbReference type="InterPro" id="IPR015856">
    <property type="entry name" value="ABC_transpr_CbiO/EcfA_su"/>
</dbReference>
<dbReference type="EMBL" id="FNZK01000006">
    <property type="protein sequence ID" value="SEJ36492.1"/>
    <property type="molecule type" value="Genomic_DNA"/>
</dbReference>
<gene>
    <name evidence="10" type="ORF">SAMN05660742_106125</name>
</gene>
<evidence type="ECO:0000256" key="6">
    <source>
        <dbReference type="ARBA" id="ARBA00022967"/>
    </source>
</evidence>
<dbReference type="PROSITE" id="PS00211">
    <property type="entry name" value="ABC_TRANSPORTER_1"/>
    <property type="match status" value="1"/>
</dbReference>
<dbReference type="NCBIfam" id="TIGR04521">
    <property type="entry name" value="ECF_ATPase_2"/>
    <property type="match status" value="1"/>
</dbReference>
<dbReference type="Proteomes" id="UP000199662">
    <property type="component" value="Unassembled WGS sequence"/>
</dbReference>
<dbReference type="Pfam" id="PF00005">
    <property type="entry name" value="ABC_tran"/>
    <property type="match status" value="1"/>
</dbReference>
<evidence type="ECO:0000256" key="5">
    <source>
        <dbReference type="ARBA" id="ARBA00022840"/>
    </source>
</evidence>
<dbReference type="SMART" id="SM00382">
    <property type="entry name" value="AAA"/>
    <property type="match status" value="1"/>
</dbReference>
<dbReference type="FunFam" id="3.40.50.300:FF:000224">
    <property type="entry name" value="Energy-coupling factor transporter ATP-binding protein EcfA"/>
    <property type="match status" value="1"/>
</dbReference>
<evidence type="ECO:0000256" key="4">
    <source>
        <dbReference type="ARBA" id="ARBA00022741"/>
    </source>
</evidence>
<comment type="subcellular location">
    <subcellularLocation>
        <location evidence="1 8">Cell membrane</location>
        <topology evidence="1 8">Peripheral membrane protein</topology>
    </subcellularLocation>
</comment>
<dbReference type="SUPFAM" id="SSF52540">
    <property type="entry name" value="P-loop containing nucleoside triphosphate hydrolases"/>
    <property type="match status" value="1"/>
</dbReference>
<dbReference type="Gene3D" id="3.40.50.300">
    <property type="entry name" value="P-loop containing nucleotide triphosphate hydrolases"/>
    <property type="match status" value="1"/>
</dbReference>
<evidence type="ECO:0000256" key="1">
    <source>
        <dbReference type="ARBA" id="ARBA00004202"/>
    </source>
</evidence>
<dbReference type="InterPro" id="IPR050095">
    <property type="entry name" value="ECF_ABC_transporter_ATP-bd"/>
</dbReference>
<feature type="domain" description="ABC transporter" evidence="9">
    <location>
        <begin position="3"/>
        <end position="245"/>
    </location>
</feature>
<dbReference type="GO" id="GO:0016887">
    <property type="term" value="F:ATP hydrolysis activity"/>
    <property type="evidence" value="ECO:0007669"/>
    <property type="project" value="InterPro"/>
</dbReference>
<dbReference type="AlphaFoldDB" id="A0A1H6YGY6"/>
<dbReference type="PANTHER" id="PTHR43553:SF27">
    <property type="entry name" value="ENERGY-COUPLING FACTOR TRANSPORTER ATP-BINDING PROTEIN ECFA2"/>
    <property type="match status" value="1"/>
</dbReference>